<dbReference type="EMBL" id="FUWO01000018">
    <property type="protein sequence ID" value="SJZ77430.1"/>
    <property type="molecule type" value="Genomic_DNA"/>
</dbReference>
<evidence type="ECO:0000256" key="1">
    <source>
        <dbReference type="SAM" id="MobiDB-lite"/>
    </source>
</evidence>
<dbReference type="CDD" id="cd13440">
    <property type="entry name" value="CamS_repeat_2"/>
    <property type="match status" value="1"/>
</dbReference>
<dbReference type="Proteomes" id="UP000189941">
    <property type="component" value="Unassembled WGS sequence"/>
</dbReference>
<dbReference type="PROSITE" id="PS51257">
    <property type="entry name" value="PROKAR_LIPOPROTEIN"/>
    <property type="match status" value="1"/>
</dbReference>
<dbReference type="InterPro" id="IPR011426">
    <property type="entry name" value="CamS"/>
</dbReference>
<gene>
    <name evidence="2" type="ORF">SAMN02746011_01722</name>
</gene>
<sequence>MNKRIMKVTTLFSIVGLLSGCLSELDKEVVEETMAPDQVAVQTTANQLSMDYYRAVITDGRYEMGIASSSNTNLSSAGNTIAFEEGLLRISKGIFPTDQYFLQEGQIIDEDTMTNWLARESSDNPEGLNPALAANEEETAPDTETTVAEGEETTMAAEENQVIVDSNSTPIYLTQVMEKNIMVETDEGYQLAGVVIGLAMNSVYQYTDDEGVSYEQEISLGEMRERGRQYANIIVGRLRNTEALRNVPIVVGLFRQTANNEIAGGTYVMNGISREGNYISDWTEQNEYRVALPIVSSDDYSEQYAFFDNFSDEVRNFFPHLNGVTGEALYIDNGLASITIEIVSQFYQQSEITALTQHVTDVATKNLPENIPVEISIVSAHGPEAIITRTGENSQFTAHVYEQ</sequence>
<dbReference type="RefSeq" id="WP_078756419.1">
    <property type="nucleotide sequence ID" value="NZ_FUWO01000018.1"/>
</dbReference>
<dbReference type="CDD" id="cd13441">
    <property type="entry name" value="CamS_repeat_1"/>
    <property type="match status" value="1"/>
</dbReference>
<evidence type="ECO:0000313" key="3">
    <source>
        <dbReference type="Proteomes" id="UP000189941"/>
    </source>
</evidence>
<dbReference type="OrthoDB" id="9795361at2"/>
<accession>A0A1T4NDU5</accession>
<dbReference type="PIRSF" id="PIRSF012509">
    <property type="entry name" value="CamS"/>
    <property type="match status" value="1"/>
</dbReference>
<keyword evidence="3" id="KW-1185">Reference proteome</keyword>
<dbReference type="Gene3D" id="3.10.570.10">
    <property type="entry name" value="sex pheromone staph- cam373 precursor domain"/>
    <property type="match status" value="1"/>
</dbReference>
<organism evidence="2 3">
    <name type="scientific">Globicatella sulfidifaciens DSM 15739</name>
    <dbReference type="NCBI Taxonomy" id="1121925"/>
    <lineage>
        <taxon>Bacteria</taxon>
        <taxon>Bacillati</taxon>
        <taxon>Bacillota</taxon>
        <taxon>Bacilli</taxon>
        <taxon>Lactobacillales</taxon>
        <taxon>Aerococcaceae</taxon>
        <taxon>Globicatella</taxon>
    </lineage>
</organism>
<reference evidence="3" key="1">
    <citation type="submission" date="2017-02" db="EMBL/GenBank/DDBJ databases">
        <authorList>
            <person name="Varghese N."/>
            <person name="Submissions S."/>
        </authorList>
    </citation>
    <scope>NUCLEOTIDE SEQUENCE [LARGE SCALE GENOMIC DNA]</scope>
    <source>
        <strain evidence="3">DSM 15739</strain>
    </source>
</reference>
<name>A0A1T4NDU5_9LACT</name>
<feature type="region of interest" description="Disordered" evidence="1">
    <location>
        <begin position="119"/>
        <end position="142"/>
    </location>
</feature>
<dbReference type="AlphaFoldDB" id="A0A1T4NDU5"/>
<dbReference type="Pfam" id="PF07537">
    <property type="entry name" value="CamS"/>
    <property type="match status" value="1"/>
</dbReference>
<protein>
    <submittedName>
        <fullName evidence="2">Protein involved in sex pheromone biosynthesis</fullName>
    </submittedName>
</protein>
<evidence type="ECO:0000313" key="2">
    <source>
        <dbReference type="EMBL" id="SJZ77430.1"/>
    </source>
</evidence>
<dbReference type="STRING" id="1121925.SAMN02746011_01722"/>
<proteinExistence type="predicted"/>